<dbReference type="EMBL" id="JADNYJ010000887">
    <property type="protein sequence ID" value="KAF8867884.1"/>
    <property type="molecule type" value="Genomic_DNA"/>
</dbReference>
<feature type="compositionally biased region" description="Basic and acidic residues" evidence="1">
    <location>
        <begin position="27"/>
        <end position="36"/>
    </location>
</feature>
<sequence>MRDLPEAVLARRHKAFTEGSGLGWCRGDPKKREAHQVRQRTCSQSTRALLLVGTTDARPPPSLQERAGGYTPDDPALYPPPPRTQERAGGHPPTTAALTPTTSLHPHHLAASDTPPDDRRPRTDHLLALKSEPEDTPPTTAALVPTTSSHSRASWRTPPRRPPPSYPPPPRTQERAGGHPPDDRRPHTHHLLALKSEPEDTPRRPPPRTHHLLALKSELEDTPPTTAPSYPPPRTQERAGDGLIAFWGPRAVAPPPRLRTRVGGGVGIVRGLATSPAPCTQV</sequence>
<name>A0A9P5TEV8_GYMJU</name>
<feature type="compositionally biased region" description="Pro residues" evidence="1">
    <location>
        <begin position="160"/>
        <end position="171"/>
    </location>
</feature>
<accession>A0A9P5TEV8</accession>
<comment type="caution">
    <text evidence="2">The sequence shown here is derived from an EMBL/GenBank/DDBJ whole genome shotgun (WGS) entry which is preliminary data.</text>
</comment>
<reference evidence="2" key="1">
    <citation type="submission" date="2020-11" db="EMBL/GenBank/DDBJ databases">
        <authorList>
            <consortium name="DOE Joint Genome Institute"/>
            <person name="Ahrendt S."/>
            <person name="Riley R."/>
            <person name="Andreopoulos W."/>
            <person name="LaButti K."/>
            <person name="Pangilinan J."/>
            <person name="Ruiz-duenas F.J."/>
            <person name="Barrasa J.M."/>
            <person name="Sanchez-Garcia M."/>
            <person name="Camarero S."/>
            <person name="Miyauchi S."/>
            <person name="Serrano A."/>
            <person name="Linde D."/>
            <person name="Babiker R."/>
            <person name="Drula E."/>
            <person name="Ayuso-Fernandez I."/>
            <person name="Pacheco R."/>
            <person name="Padilla G."/>
            <person name="Ferreira P."/>
            <person name="Barriuso J."/>
            <person name="Kellner H."/>
            <person name="Castanera R."/>
            <person name="Alfaro M."/>
            <person name="Ramirez L."/>
            <person name="Pisabarro A.G."/>
            <person name="Kuo A."/>
            <person name="Tritt A."/>
            <person name="Lipzen A."/>
            <person name="He G."/>
            <person name="Yan M."/>
            <person name="Ng V."/>
            <person name="Cullen D."/>
            <person name="Martin F."/>
            <person name="Rosso M.-N."/>
            <person name="Henrissat B."/>
            <person name="Hibbett D."/>
            <person name="Martinez A.T."/>
            <person name="Grigoriev I.V."/>
        </authorList>
    </citation>
    <scope>NUCLEOTIDE SEQUENCE</scope>
    <source>
        <strain evidence="2">AH 44721</strain>
    </source>
</reference>
<feature type="compositionally biased region" description="Pro residues" evidence="1">
    <location>
        <begin position="225"/>
        <end position="234"/>
    </location>
</feature>
<gene>
    <name evidence="2" type="ORF">CPB84DRAFT_1858858</name>
</gene>
<feature type="region of interest" description="Disordered" evidence="1">
    <location>
        <begin position="19"/>
        <end position="239"/>
    </location>
</feature>
<evidence type="ECO:0000313" key="2">
    <source>
        <dbReference type="EMBL" id="KAF8867884.1"/>
    </source>
</evidence>
<feature type="compositionally biased region" description="Basic and acidic residues" evidence="1">
    <location>
        <begin position="116"/>
        <end position="133"/>
    </location>
</feature>
<evidence type="ECO:0000313" key="3">
    <source>
        <dbReference type="Proteomes" id="UP000724874"/>
    </source>
</evidence>
<feature type="compositionally biased region" description="Basic and acidic residues" evidence="1">
    <location>
        <begin position="172"/>
        <end position="185"/>
    </location>
</feature>
<protein>
    <submittedName>
        <fullName evidence="2">Uncharacterized protein</fullName>
    </submittedName>
</protein>
<feature type="compositionally biased region" description="Low complexity" evidence="1">
    <location>
        <begin position="137"/>
        <end position="147"/>
    </location>
</feature>
<proteinExistence type="predicted"/>
<organism evidence="2 3">
    <name type="scientific">Gymnopilus junonius</name>
    <name type="common">Spectacular rustgill mushroom</name>
    <name type="synonym">Gymnopilus spectabilis subsp. junonius</name>
    <dbReference type="NCBI Taxonomy" id="109634"/>
    <lineage>
        <taxon>Eukaryota</taxon>
        <taxon>Fungi</taxon>
        <taxon>Dikarya</taxon>
        <taxon>Basidiomycota</taxon>
        <taxon>Agaricomycotina</taxon>
        <taxon>Agaricomycetes</taxon>
        <taxon>Agaricomycetidae</taxon>
        <taxon>Agaricales</taxon>
        <taxon>Agaricineae</taxon>
        <taxon>Hymenogastraceae</taxon>
        <taxon>Gymnopilus</taxon>
    </lineage>
</organism>
<evidence type="ECO:0000256" key="1">
    <source>
        <dbReference type="SAM" id="MobiDB-lite"/>
    </source>
</evidence>
<dbReference type="Proteomes" id="UP000724874">
    <property type="component" value="Unassembled WGS sequence"/>
</dbReference>
<keyword evidence="3" id="KW-1185">Reference proteome</keyword>
<feature type="compositionally biased region" description="Low complexity" evidence="1">
    <location>
        <begin position="91"/>
        <end position="104"/>
    </location>
</feature>
<dbReference type="AlphaFoldDB" id="A0A9P5TEV8"/>